<dbReference type="STRING" id="1548208.AXK12_08275"/>
<keyword evidence="1" id="KW-0812">Transmembrane</keyword>
<evidence type="ECO:0000313" key="2">
    <source>
        <dbReference type="EMBL" id="KXU34015.1"/>
    </source>
</evidence>
<comment type="caution">
    <text evidence="2">The sequence shown here is derived from an EMBL/GenBank/DDBJ whole genome shotgun (WGS) entry which is preliminary data.</text>
</comment>
<dbReference type="EMBL" id="LSZP01000062">
    <property type="protein sequence ID" value="KXU34015.1"/>
    <property type="molecule type" value="Genomic_DNA"/>
</dbReference>
<keyword evidence="3" id="KW-1185">Reference proteome</keyword>
<evidence type="ECO:0008006" key="4">
    <source>
        <dbReference type="Google" id="ProtNLM"/>
    </source>
</evidence>
<proteinExistence type="predicted"/>
<dbReference type="RefSeq" id="WP_068713301.1">
    <property type="nucleotide sequence ID" value="NZ_LSZP01000062.1"/>
</dbReference>
<evidence type="ECO:0000313" key="3">
    <source>
        <dbReference type="Proteomes" id="UP000071392"/>
    </source>
</evidence>
<dbReference type="OrthoDB" id="9782403at2"/>
<dbReference type="AlphaFoldDB" id="A0A139SHG9"/>
<protein>
    <recommendedName>
        <fullName evidence="4">Urease accessory protein UreH-like transmembrane domain-containing protein</fullName>
    </recommendedName>
</protein>
<reference evidence="2 3" key="1">
    <citation type="submission" date="2016-02" db="EMBL/GenBank/DDBJ databases">
        <authorList>
            <person name="Wen L."/>
            <person name="He K."/>
            <person name="Yang H."/>
        </authorList>
    </citation>
    <scope>NUCLEOTIDE SEQUENCE [LARGE SCALE GENOMIC DNA]</scope>
    <source>
        <strain evidence="2 3">CV41</strain>
    </source>
</reference>
<dbReference type="Proteomes" id="UP000071392">
    <property type="component" value="Unassembled WGS sequence"/>
</dbReference>
<dbReference type="PANTHER" id="PTHR36394">
    <property type="entry name" value="OS01G0277700 PROTEIN"/>
    <property type="match status" value="1"/>
</dbReference>
<dbReference type="PANTHER" id="PTHR36394:SF1">
    <property type="entry name" value="OS01G0277700 PROTEIN"/>
    <property type="match status" value="1"/>
</dbReference>
<feature type="transmembrane region" description="Helical" evidence="1">
    <location>
        <begin position="79"/>
        <end position="97"/>
    </location>
</feature>
<gene>
    <name evidence="2" type="ORF">AXK12_08275</name>
</gene>
<keyword evidence="1" id="KW-1133">Transmembrane helix</keyword>
<organism evidence="2 3">
    <name type="scientific">Cephaloticoccus capnophilus</name>
    <dbReference type="NCBI Taxonomy" id="1548208"/>
    <lineage>
        <taxon>Bacteria</taxon>
        <taxon>Pseudomonadati</taxon>
        <taxon>Verrucomicrobiota</taxon>
        <taxon>Opitutia</taxon>
        <taxon>Opitutales</taxon>
        <taxon>Opitutaceae</taxon>
        <taxon>Cephaloticoccus</taxon>
    </lineage>
</organism>
<feature type="transmembrane region" description="Helical" evidence="1">
    <location>
        <begin position="220"/>
        <end position="237"/>
    </location>
</feature>
<keyword evidence="1" id="KW-0472">Membrane</keyword>
<name>A0A139SHG9_9BACT</name>
<sequence length="241" mass="26645">MNSLLTTITITGFTVAFLHAAIPTHWLPFVLVSRARGWQTTKTLGVVLLAGMGHIALTTLIGLLIAWFGFQLDHELEHVFGPLIGGVMIAIGAYFVWRQLRGKGVCHHAAPGSRHAKTEHCGHEHEDEPSHWEQELRESRLGADKGDWAAIGGLFLMLTLSPCEVFLPVYLSAVPFGWLGFVLLSAILAVATLAGMLLFTWLTLVGFERLRLRYFEQRESGLLGAIFMLLGVLLLFFPHGH</sequence>
<evidence type="ECO:0000256" key="1">
    <source>
        <dbReference type="SAM" id="Phobius"/>
    </source>
</evidence>
<feature type="transmembrane region" description="Helical" evidence="1">
    <location>
        <begin position="6"/>
        <end position="32"/>
    </location>
</feature>
<accession>A0A139SHG9</accession>
<feature type="transmembrane region" description="Helical" evidence="1">
    <location>
        <begin position="44"/>
        <end position="67"/>
    </location>
</feature>
<feature type="transmembrane region" description="Helical" evidence="1">
    <location>
        <begin position="148"/>
        <end position="170"/>
    </location>
</feature>
<feature type="transmembrane region" description="Helical" evidence="1">
    <location>
        <begin position="176"/>
        <end position="199"/>
    </location>
</feature>